<dbReference type="Proteomes" id="UP000267400">
    <property type="component" value="Unassembled WGS sequence"/>
</dbReference>
<evidence type="ECO:0000259" key="3">
    <source>
        <dbReference type="PROSITE" id="PS51186"/>
    </source>
</evidence>
<evidence type="ECO:0000313" key="4">
    <source>
        <dbReference type="EMBL" id="RTQ99881.1"/>
    </source>
</evidence>
<evidence type="ECO:0000313" key="5">
    <source>
        <dbReference type="Proteomes" id="UP000267400"/>
    </source>
</evidence>
<evidence type="ECO:0000256" key="2">
    <source>
        <dbReference type="ARBA" id="ARBA00023315"/>
    </source>
</evidence>
<dbReference type="CDD" id="cd04301">
    <property type="entry name" value="NAT_SF"/>
    <property type="match status" value="1"/>
</dbReference>
<keyword evidence="2" id="KW-0012">Acyltransferase</keyword>
<dbReference type="Gene3D" id="3.40.630.30">
    <property type="match status" value="1"/>
</dbReference>
<dbReference type="EMBL" id="RXNS01000018">
    <property type="protein sequence ID" value="RTQ99881.1"/>
    <property type="molecule type" value="Genomic_DNA"/>
</dbReference>
<keyword evidence="5" id="KW-1185">Reference proteome</keyword>
<dbReference type="GO" id="GO:0016747">
    <property type="term" value="F:acyltransferase activity, transferring groups other than amino-acyl groups"/>
    <property type="evidence" value="ECO:0007669"/>
    <property type="project" value="InterPro"/>
</dbReference>
<gene>
    <name evidence="4" type="ORF">EKG36_16750</name>
</gene>
<dbReference type="RefSeq" id="WP_126486184.1">
    <property type="nucleotide sequence ID" value="NZ_RXNS01000018.1"/>
</dbReference>
<organism evidence="4 5">
    <name type="scientific">Halomonas nitroreducens</name>
    <dbReference type="NCBI Taxonomy" id="447425"/>
    <lineage>
        <taxon>Bacteria</taxon>
        <taxon>Pseudomonadati</taxon>
        <taxon>Pseudomonadota</taxon>
        <taxon>Gammaproteobacteria</taxon>
        <taxon>Oceanospirillales</taxon>
        <taxon>Halomonadaceae</taxon>
        <taxon>Halomonas</taxon>
    </lineage>
</organism>
<name>A0A3S0HN30_9GAMM</name>
<sequence length="194" mass="21388">MNIRDATKAHARDLAYLINLAGEGLPEYLWGQMATGSETPMDVGEQRAAREEGGFSYRHAKVCFQKKKLLGMILDYRLPDPYDLDDLEDCPRVVQPLLRLEAQAPGSWYINAIATYKAARRRGVASLLMAQAEASAIAAGCTEMSLIVASENSVARTFYEHQGFREVAALPVEPYPGGKHGGDWLLMTKRIDAA</sequence>
<dbReference type="Pfam" id="PF00583">
    <property type="entry name" value="Acetyltransf_1"/>
    <property type="match status" value="1"/>
</dbReference>
<dbReference type="PROSITE" id="PS51186">
    <property type="entry name" value="GNAT"/>
    <property type="match status" value="1"/>
</dbReference>
<proteinExistence type="predicted"/>
<feature type="domain" description="N-acetyltransferase" evidence="3">
    <location>
        <begin position="1"/>
        <end position="192"/>
    </location>
</feature>
<dbReference type="PANTHER" id="PTHR43877">
    <property type="entry name" value="AMINOALKYLPHOSPHONATE N-ACETYLTRANSFERASE-RELATED-RELATED"/>
    <property type="match status" value="1"/>
</dbReference>
<dbReference type="SUPFAM" id="SSF55729">
    <property type="entry name" value="Acyl-CoA N-acyltransferases (Nat)"/>
    <property type="match status" value="1"/>
</dbReference>
<evidence type="ECO:0000256" key="1">
    <source>
        <dbReference type="ARBA" id="ARBA00022679"/>
    </source>
</evidence>
<reference evidence="4 5" key="1">
    <citation type="submission" date="2018-12" db="EMBL/GenBank/DDBJ databases">
        <authorList>
            <person name="Yu L."/>
        </authorList>
    </citation>
    <scope>NUCLEOTIDE SEQUENCE [LARGE SCALE GENOMIC DNA]</scope>
    <source>
        <strain evidence="4 5">11S</strain>
    </source>
</reference>
<protein>
    <submittedName>
        <fullName evidence="4">GNAT family N-acetyltransferase</fullName>
    </submittedName>
</protein>
<dbReference type="InterPro" id="IPR016181">
    <property type="entry name" value="Acyl_CoA_acyltransferase"/>
</dbReference>
<comment type="caution">
    <text evidence="4">The sequence shown here is derived from an EMBL/GenBank/DDBJ whole genome shotgun (WGS) entry which is preliminary data.</text>
</comment>
<dbReference type="InterPro" id="IPR000182">
    <property type="entry name" value="GNAT_dom"/>
</dbReference>
<dbReference type="AlphaFoldDB" id="A0A3S0HN30"/>
<accession>A0A3S0HN30</accession>
<dbReference type="InterPro" id="IPR050832">
    <property type="entry name" value="Bact_Acetyltransf"/>
</dbReference>
<keyword evidence="1 4" id="KW-0808">Transferase</keyword>
<dbReference type="OrthoDB" id="273614at2"/>